<reference evidence="2" key="1">
    <citation type="journal article" date="2019" name="Int. J. Syst. Evol. Microbiol.">
        <title>The Global Catalogue of Microorganisms (GCM) 10K type strain sequencing project: providing services to taxonomists for standard genome sequencing and annotation.</title>
        <authorList>
            <consortium name="The Broad Institute Genomics Platform"/>
            <consortium name="The Broad Institute Genome Sequencing Center for Infectious Disease"/>
            <person name="Wu L."/>
            <person name="Ma J."/>
        </authorList>
    </citation>
    <scope>NUCLEOTIDE SEQUENCE [LARGE SCALE GENOMIC DNA]</scope>
    <source>
        <strain evidence="2">DT28</strain>
    </source>
</reference>
<dbReference type="RefSeq" id="WP_377336334.1">
    <property type="nucleotide sequence ID" value="NZ_JBHSGB010000017.1"/>
</dbReference>
<gene>
    <name evidence="1" type="ORF">ACFO3I_17720</name>
</gene>
<evidence type="ECO:0000313" key="1">
    <source>
        <dbReference type="EMBL" id="MFC4656861.1"/>
    </source>
</evidence>
<accession>A0ABV9JRF3</accession>
<sequence>MKTLCFIHSGRADLPELNAYRSYFSERYRMDIKTEPVNLQHYDIVWFFMGFYRYNPLPHQFMVHEFASLSLPPLAGCKDWLKKQALPLPHLRIFQNENQRSLMSFRDKVPTLTRDMGISREFLQLQDKTKDFDLIYIGSMDKTRQLTAILFRLLSIKPDIRVAMVGDAPAALKQQFADKPQILFAGRVHHQDIPGWLERSAIGLNAVPNLRPYKFQTSTKLMEYAAAGLPVLGYLNDWTKNFLTRYSVQYADLDQLQSWPPLFENSTVLPKINDELLWERVIERSGVEHYLPE</sequence>
<comment type="caution">
    <text evidence="1">The sequence shown here is derived from an EMBL/GenBank/DDBJ whole genome shotgun (WGS) entry which is preliminary data.</text>
</comment>
<name>A0ABV9JRF3_9GAMM</name>
<dbReference type="EMBL" id="JBHSGB010000017">
    <property type="protein sequence ID" value="MFC4656861.1"/>
    <property type="molecule type" value="Genomic_DNA"/>
</dbReference>
<protein>
    <submittedName>
        <fullName evidence="1">Glycosyltransferase</fullName>
        <ecNumber evidence="1">2.4.-.-</ecNumber>
    </submittedName>
</protein>
<proteinExistence type="predicted"/>
<keyword evidence="1" id="KW-0808">Transferase</keyword>
<dbReference type="GO" id="GO:0016757">
    <property type="term" value="F:glycosyltransferase activity"/>
    <property type="evidence" value="ECO:0007669"/>
    <property type="project" value="UniProtKB-KW"/>
</dbReference>
<dbReference type="Pfam" id="PF13692">
    <property type="entry name" value="Glyco_trans_1_4"/>
    <property type="match status" value="1"/>
</dbReference>
<dbReference type="Gene3D" id="3.40.50.2000">
    <property type="entry name" value="Glycogen Phosphorylase B"/>
    <property type="match status" value="1"/>
</dbReference>
<dbReference type="Proteomes" id="UP001595962">
    <property type="component" value="Unassembled WGS sequence"/>
</dbReference>
<dbReference type="SUPFAM" id="SSF53756">
    <property type="entry name" value="UDP-Glycosyltransferase/glycogen phosphorylase"/>
    <property type="match status" value="1"/>
</dbReference>
<keyword evidence="1" id="KW-0328">Glycosyltransferase</keyword>
<dbReference type="EC" id="2.4.-.-" evidence="1"/>
<evidence type="ECO:0000313" key="2">
    <source>
        <dbReference type="Proteomes" id="UP001595962"/>
    </source>
</evidence>
<keyword evidence="2" id="KW-1185">Reference proteome</keyword>
<organism evidence="1 2">
    <name type="scientific">Rheinheimera marina</name>
    <dbReference type="NCBI Taxonomy" id="1774958"/>
    <lineage>
        <taxon>Bacteria</taxon>
        <taxon>Pseudomonadati</taxon>
        <taxon>Pseudomonadota</taxon>
        <taxon>Gammaproteobacteria</taxon>
        <taxon>Chromatiales</taxon>
        <taxon>Chromatiaceae</taxon>
        <taxon>Rheinheimera</taxon>
    </lineage>
</organism>